<comment type="caution">
    <text evidence="1">The sequence shown here is derived from an EMBL/GenBank/DDBJ whole genome shotgun (WGS) entry which is preliminary data.</text>
</comment>
<accession>A0A4Q7UHH8</accession>
<proteinExistence type="predicted"/>
<dbReference type="EMBL" id="SHKK01000001">
    <property type="protein sequence ID" value="RZT79721.1"/>
    <property type="molecule type" value="Genomic_DNA"/>
</dbReference>
<name>A0A4Q7UHH8_9ACTN</name>
<evidence type="ECO:0000313" key="2">
    <source>
        <dbReference type="Proteomes" id="UP000293781"/>
    </source>
</evidence>
<organism evidence="1 2">
    <name type="scientific">Micromonospora violae</name>
    <dbReference type="NCBI Taxonomy" id="1278207"/>
    <lineage>
        <taxon>Bacteria</taxon>
        <taxon>Bacillati</taxon>
        <taxon>Actinomycetota</taxon>
        <taxon>Actinomycetes</taxon>
        <taxon>Micromonosporales</taxon>
        <taxon>Micromonosporaceae</taxon>
        <taxon>Micromonospora</taxon>
    </lineage>
</organism>
<dbReference type="Proteomes" id="UP000293781">
    <property type="component" value="Unassembled WGS sequence"/>
</dbReference>
<gene>
    <name evidence="1" type="ORF">EV382_2953</name>
</gene>
<protein>
    <submittedName>
        <fullName evidence="1">Uncharacterized protein</fullName>
    </submittedName>
</protein>
<keyword evidence="2" id="KW-1185">Reference proteome</keyword>
<sequence>MLCAKQVRVASRPALAWYASLLVGAYDVAMTVYPSSDTAAVGQLIRIQTLAVAVRAQIRALQEHLVTSR</sequence>
<reference evidence="1 2" key="1">
    <citation type="submission" date="2019-02" db="EMBL/GenBank/DDBJ databases">
        <title>Sequencing the genomes of 1000 actinobacteria strains.</title>
        <authorList>
            <person name="Klenk H.-P."/>
        </authorList>
    </citation>
    <scope>NUCLEOTIDE SEQUENCE [LARGE SCALE GENOMIC DNA]</scope>
    <source>
        <strain evidence="1 2">DSM 45888</strain>
    </source>
</reference>
<evidence type="ECO:0000313" key="1">
    <source>
        <dbReference type="EMBL" id="RZT79721.1"/>
    </source>
</evidence>
<dbReference type="AlphaFoldDB" id="A0A4Q7UHH8"/>